<proteinExistence type="predicted"/>
<feature type="compositionally biased region" description="Basic residues" evidence="1">
    <location>
        <begin position="24"/>
        <end position="34"/>
    </location>
</feature>
<dbReference type="WBParaSite" id="SPAL_0001065200.1">
    <property type="protein sequence ID" value="SPAL_0001065200.1"/>
    <property type="gene ID" value="SPAL_0001065200"/>
</dbReference>
<organism evidence="2 3">
    <name type="scientific">Strongyloides papillosus</name>
    <name type="common">Intestinal threadworm</name>
    <dbReference type="NCBI Taxonomy" id="174720"/>
    <lineage>
        <taxon>Eukaryota</taxon>
        <taxon>Metazoa</taxon>
        <taxon>Ecdysozoa</taxon>
        <taxon>Nematoda</taxon>
        <taxon>Chromadorea</taxon>
        <taxon>Rhabditida</taxon>
        <taxon>Tylenchina</taxon>
        <taxon>Panagrolaimomorpha</taxon>
        <taxon>Strongyloidoidea</taxon>
        <taxon>Strongyloididae</taxon>
        <taxon>Strongyloides</taxon>
    </lineage>
</organism>
<feature type="region of interest" description="Disordered" evidence="1">
    <location>
        <begin position="24"/>
        <end position="49"/>
    </location>
</feature>
<feature type="compositionally biased region" description="Polar residues" evidence="1">
    <location>
        <begin position="452"/>
        <end position="461"/>
    </location>
</feature>
<dbReference type="AlphaFoldDB" id="A0A0N5BXY9"/>
<feature type="compositionally biased region" description="Basic and acidic residues" evidence="1">
    <location>
        <begin position="368"/>
        <end position="383"/>
    </location>
</feature>
<dbReference type="Proteomes" id="UP000046392">
    <property type="component" value="Unplaced"/>
</dbReference>
<evidence type="ECO:0000313" key="2">
    <source>
        <dbReference type="Proteomes" id="UP000046392"/>
    </source>
</evidence>
<evidence type="ECO:0000313" key="3">
    <source>
        <dbReference type="WBParaSite" id="SPAL_0001065200.1"/>
    </source>
</evidence>
<evidence type="ECO:0000256" key="1">
    <source>
        <dbReference type="SAM" id="MobiDB-lite"/>
    </source>
</evidence>
<name>A0A0N5BXY9_STREA</name>
<sequence length="710" mass="81351">MERREEDVKELEVVTESHKVIDKRRGRKKKKRRFSAAFNESKDISEENHPKAIPEDTLIRRNRKLYCPEIKKLFDVFNCESYVYRINKYYSCPHFVDHTFQFGLMKTFNSDYVDYTDVGASAVLKEVFRTDIQSSNNLQVFSTETISTFDLEKTLMLSNYEPFEDLLHLFYDMDIGVADESMKVYEERKKESEAYKRFHNQEMVRRRNGKPVVDCSNSDMSERCFVLTFTFKLFEDKGNVETLKDYNEDEAKDLLHILDGLLTMYSKEAVIKAIGVSDDVYEEAEQFFRNVAQGSLSDGDAASNSDEEVNVFNGDNDAVSEDFSFAKNVSLNNVGDEPADRRESIVLNGDKDTVNEDFSFKQNVSLNDGEHEPKKRRESDKLSGDNTTVNEDFKVEHNVILTCVEDEPKDREESNELYENSDTVSEGSTVKYNVSLTAVESQPKNREESNELYENSDTVSEGSTVQYNVSLTCVEDELKNGEESSELNEDTDTVSEGSTVKHNVSLTVVEHEPRKRRKTNESEVVSISNPTSSVKIEKANIKSRESDEFEVVGIPESASLLKIGTKDIDPGESNSEGNGIINHKTTIVLESDQILKDYKLRKILFNTEPNELLNTWEPFPDGAFLEVERDENTIYKFKLDLNNKSITSLLKRIQYKAKKANNMKIEIRRVLLKKEFVSVEGASSNGKCKRLKISEKMRHSTALKKEVKDC</sequence>
<accession>A0A0N5BXY9</accession>
<feature type="region of interest" description="Disordered" evidence="1">
    <location>
        <begin position="358"/>
        <end position="388"/>
    </location>
</feature>
<protein>
    <submittedName>
        <fullName evidence="3">ULP_PROTEASE domain-containing protein</fullName>
    </submittedName>
</protein>
<feature type="compositionally biased region" description="Basic and acidic residues" evidence="1">
    <location>
        <begin position="40"/>
        <end position="49"/>
    </location>
</feature>
<reference evidence="3" key="1">
    <citation type="submission" date="2017-02" db="UniProtKB">
        <authorList>
            <consortium name="WormBaseParasite"/>
        </authorList>
    </citation>
    <scope>IDENTIFICATION</scope>
</reference>
<keyword evidence="2" id="KW-1185">Reference proteome</keyword>
<feature type="compositionally biased region" description="Polar residues" evidence="1">
    <location>
        <begin position="417"/>
        <end position="442"/>
    </location>
</feature>
<feature type="region of interest" description="Disordered" evidence="1">
    <location>
        <begin position="405"/>
        <end position="461"/>
    </location>
</feature>